<proteinExistence type="predicted"/>
<feature type="region of interest" description="Disordered" evidence="4">
    <location>
        <begin position="1712"/>
        <end position="1734"/>
    </location>
</feature>
<dbReference type="Proteomes" id="UP001274896">
    <property type="component" value="Unassembled WGS sequence"/>
</dbReference>
<feature type="region of interest" description="Disordered" evidence="4">
    <location>
        <begin position="286"/>
        <end position="416"/>
    </location>
</feature>
<feature type="compositionally biased region" description="Polar residues" evidence="4">
    <location>
        <begin position="1312"/>
        <end position="1324"/>
    </location>
</feature>
<feature type="region of interest" description="Disordered" evidence="4">
    <location>
        <begin position="1661"/>
        <end position="1685"/>
    </location>
</feature>
<dbReference type="InterPro" id="IPR036427">
    <property type="entry name" value="Bromodomain-like_sf"/>
</dbReference>
<feature type="region of interest" description="Disordered" evidence="4">
    <location>
        <begin position="1769"/>
        <end position="1797"/>
    </location>
</feature>
<dbReference type="SMART" id="SM00297">
    <property type="entry name" value="BROMO"/>
    <property type="match status" value="1"/>
</dbReference>
<dbReference type="PANTHER" id="PTHR46147:SF3">
    <property type="entry name" value="HISTONE-LYSINE N-METHYLTRANSFERASE ASH1"/>
    <property type="match status" value="1"/>
</dbReference>
<dbReference type="PANTHER" id="PTHR46147">
    <property type="entry name" value="HISTONE-LYSINE N-METHYLTRANSFERASE ASH1"/>
    <property type="match status" value="1"/>
</dbReference>
<feature type="region of interest" description="Disordered" evidence="4">
    <location>
        <begin position="1245"/>
        <end position="1273"/>
    </location>
</feature>
<feature type="region of interest" description="Disordered" evidence="4">
    <location>
        <begin position="1312"/>
        <end position="1506"/>
    </location>
</feature>
<feature type="region of interest" description="Disordered" evidence="4">
    <location>
        <begin position="163"/>
        <end position="207"/>
    </location>
</feature>
<feature type="compositionally biased region" description="Basic residues" evidence="4">
    <location>
        <begin position="1460"/>
        <end position="1472"/>
    </location>
</feature>
<dbReference type="InterPro" id="IPR001487">
    <property type="entry name" value="Bromodomain"/>
</dbReference>
<feature type="compositionally biased region" description="Polar residues" evidence="4">
    <location>
        <begin position="192"/>
        <end position="207"/>
    </location>
</feature>
<gene>
    <name evidence="6" type="ORF">QTP70_013968</name>
</gene>
<feature type="compositionally biased region" description="Basic and acidic residues" evidence="4">
    <location>
        <begin position="302"/>
        <end position="326"/>
    </location>
</feature>
<feature type="compositionally biased region" description="Polar residues" evidence="4">
    <location>
        <begin position="1563"/>
        <end position="1578"/>
    </location>
</feature>
<dbReference type="InterPro" id="IPR017956">
    <property type="entry name" value="AT_hook_DNA-bd_motif"/>
</dbReference>
<protein>
    <recommendedName>
        <fullName evidence="5">Bromo domain-containing protein</fullName>
    </recommendedName>
</protein>
<feature type="region of interest" description="Disordered" evidence="4">
    <location>
        <begin position="1520"/>
        <end position="1578"/>
    </location>
</feature>
<feature type="region of interest" description="Disordered" evidence="4">
    <location>
        <begin position="726"/>
        <end position="766"/>
    </location>
</feature>
<feature type="compositionally biased region" description="Basic and acidic residues" evidence="4">
    <location>
        <begin position="15"/>
        <end position="33"/>
    </location>
</feature>
<feature type="region of interest" description="Disordered" evidence="4">
    <location>
        <begin position="1163"/>
        <end position="1194"/>
    </location>
</feature>
<feature type="compositionally biased region" description="Basic residues" evidence="4">
    <location>
        <begin position="68"/>
        <end position="81"/>
    </location>
</feature>
<feature type="compositionally biased region" description="Polar residues" evidence="4">
    <location>
        <begin position="536"/>
        <end position="554"/>
    </location>
</feature>
<dbReference type="GO" id="GO:0006355">
    <property type="term" value="P:regulation of DNA-templated transcription"/>
    <property type="evidence" value="ECO:0007669"/>
    <property type="project" value="TreeGrafter"/>
</dbReference>
<feature type="compositionally biased region" description="Polar residues" evidence="4">
    <location>
        <begin position="610"/>
        <end position="623"/>
    </location>
</feature>
<feature type="compositionally biased region" description="Low complexity" evidence="4">
    <location>
        <begin position="1663"/>
        <end position="1684"/>
    </location>
</feature>
<feature type="compositionally biased region" description="Basic residues" evidence="4">
    <location>
        <begin position="174"/>
        <end position="183"/>
    </location>
</feature>
<dbReference type="GO" id="GO:0005654">
    <property type="term" value="C:nucleoplasm"/>
    <property type="evidence" value="ECO:0007669"/>
    <property type="project" value="TreeGrafter"/>
</dbReference>
<evidence type="ECO:0000256" key="4">
    <source>
        <dbReference type="SAM" id="MobiDB-lite"/>
    </source>
</evidence>
<feature type="domain" description="Bromo" evidence="5">
    <location>
        <begin position="1820"/>
        <end position="1924"/>
    </location>
</feature>
<feature type="compositionally biased region" description="Polar residues" evidence="4">
    <location>
        <begin position="328"/>
        <end position="377"/>
    </location>
</feature>
<keyword evidence="7" id="KW-1185">Reference proteome</keyword>
<feature type="region of interest" description="Disordered" evidence="4">
    <location>
        <begin position="1"/>
        <end position="33"/>
    </location>
</feature>
<dbReference type="Gene3D" id="1.20.920.10">
    <property type="entry name" value="Bromodomain-like"/>
    <property type="match status" value="1"/>
</dbReference>
<feature type="compositionally biased region" description="Low complexity" evidence="4">
    <location>
        <begin position="508"/>
        <end position="520"/>
    </location>
</feature>
<sequence>MDKKRKSDLPAPAPERGREFEGTEGREKMKKTKSEELDFFSEGTDGRDKQLQDLAVKEADHSEANMKGKIRPGAKRTKKPPKSLENFICRPSVRVFQRPEPVGQSVCKRRDGISAKTRRYSQLCHPVQKKCNTDSLETKDNSAMTNTDPSALSLSSLIPSSIISPASDSPTTRAAKKVLPKQTKKTDLKSDITLQETPQSSNKLSISHKITLNTHIKQTFSSKNPPDSNSTYQQDSSPHECINVLNEDMTQKGQASPNSSFGNPSETSLLAVSSKLTSCFQNKASKCNESHSETPSSLHSNAKKDEGCVDDPNHADVRIVTNEKSKHQNGSRQEPSPCTNDLSEHPTSFKVTDSPSSSKCTDTTSDLSENSRGSKGQNENKDLNRTPEISINPPKNPDPEHINYGSPNGSANDEHGKQVKLGTNQEQIEVDCLSDTINSLGTTLHPQVSPAPVTPLMDDLSSISKQDKKLSKKRQIRSLRSSKFANMDNEFNHSPVAGKVLDSGSQNETSFCSSSETLSSPQCEQNPVGQLPKSKVPQNSKNLNSEISSLNSPPSRKRGRPKSNKSGVHFETNNSQVSVVSPPNGENPEEPELDMKQTRPMARKRGRPRQSFSIHAQETQSKLISKKQDPRDLYTTSKDKARNIQKCKKSKRVIMKTIIGRINKMKRKDQVLTQILLGQKQCDTQEISHEGTERDACSPDSTATHSLSSLVSSFGGKLGSQINVSKRGTIYMGKRRGRKPKCQTTSNISSQKSPQRLPDNPQFTHKSTFVSSLDTQSIPLSGSSSALKNIASSSSSGRSSQINFNAPKIKATSFKQLSENSQAHCEVTLTCNSGEGINDNTTSDRGERNNRLDEGMGFCSAPATGPVFTMSGVPGSNSFQGRPRALSSLPSEHFFSAHLPLGSGRPQDSNPSLTFTDQEAHKFKCHRKGHHCLSREKLRRHKYKCKKKYMHLRAKHQDPDFLADIDDLIVRLSKIRIVQRITRTKLGDDANITGRKTVKGKCQSYDLQCLQDKVHPPAMFQINLSGYYSPHSALSCEPLHYVRMANMRRKHGCSTEPSEQIVTHFPVMHKLGYPYPGGGFIHPSYKVPFTTTSLGFGLCRGYPSSALYPLPFPPSYLHHFPKNPIISPSKFHKKRTKFPRQDSAVWGQSTFGTYPRMTPHSSCDCFNTESGQRQKQKEKGRGRREKHSVMTERQHGNDACLWLNKHAKDSENSGSCSFNSPSPSPSPIFSQIQQKDKTFPFTRLNSSNLGQGGEVRWSEHQPPWGLGNKSLNQPAETLENNSVCHENTLKGLETDGNSTSAQQLHRRTQSFLKQPTLISGTPSQKRLAKSRKSEGLTGVSSVLREQAKTSVQELSSGDKRTPGIDQAGVFSKKHQCSDSSSCREPEKMPRGPRGFKTKRRLLIKNKSNHARQTSSLLRDEQSHPAARNTPSTSSAKIQQHFKAPKHYNSEGLDSVDGNGVKRRGPGRPRKTPKPSSPPSPSSFSSPELDSSLSIEKTGEEDKDNSDTVLEVIELVIHGEQRSGKKRKLSESVGDEDQTQNEEKDVTEQSSTHCHMCSEPIDPSPSQVEDSEPEQATASLPNKKYLWAGLYSDVYKTEDIPDQPHELSVEGLEYNPEEHEYGLLPAPLHVGKYLRVKRINFQLPYDIHWQYARNKLFEKPVTLPQASPSNSSCNPPNSSAPQSCSDDCLNTTLSDDETQSCDMDNHTHVYEEHHQCHHHLTQQEENSDNENFPSTLSSEERSFVMKHGVFLVRNYEKMKARQAFLLREGAREQEKEKEEDKASGQQSERRDLGEDPTIKSDRCRIERRSCSEDGEHVTFQSRNLSHTLQEIWDRIVSCKGSSGQTLSDPLLNLCSRKRSDSALVDLSMVQKQLQSGHYESLADFHSDMLTVFHCAEKYYGSESAVGRDVSQLRALYLRAHQEASAHISNFLALLDGMLAEKKIKTQRSMFI</sequence>
<evidence type="ECO:0000256" key="3">
    <source>
        <dbReference type="ARBA" id="ARBA00023242"/>
    </source>
</evidence>
<comment type="subcellular location">
    <subcellularLocation>
        <location evidence="1">Nucleus</location>
    </subcellularLocation>
</comment>
<dbReference type="GO" id="GO:0003677">
    <property type="term" value="F:DNA binding"/>
    <property type="evidence" value="ECO:0007669"/>
    <property type="project" value="InterPro"/>
</dbReference>
<dbReference type="Pfam" id="PF00439">
    <property type="entry name" value="Bromodomain"/>
    <property type="match status" value="1"/>
</dbReference>
<dbReference type="EMBL" id="JAUCMX010000003">
    <property type="protein sequence ID" value="KAK3551267.1"/>
    <property type="molecule type" value="Genomic_DNA"/>
</dbReference>
<dbReference type="SMART" id="SM00384">
    <property type="entry name" value="AT_hook"/>
    <property type="match status" value="4"/>
</dbReference>
<keyword evidence="3" id="KW-0539">Nucleus</keyword>
<evidence type="ECO:0000256" key="1">
    <source>
        <dbReference type="ARBA" id="ARBA00004123"/>
    </source>
</evidence>
<feature type="compositionally biased region" description="Polar residues" evidence="4">
    <location>
        <begin position="571"/>
        <end position="581"/>
    </location>
</feature>
<feature type="compositionally biased region" description="Low complexity" evidence="4">
    <location>
        <begin position="1481"/>
        <end position="1493"/>
    </location>
</feature>
<feature type="region of interest" description="Disordered" evidence="4">
    <location>
        <begin position="56"/>
        <end position="83"/>
    </location>
</feature>
<keyword evidence="2" id="KW-0103">Bromodomain</keyword>
<organism evidence="6 7">
    <name type="scientific">Hemibagrus guttatus</name>
    <dbReference type="NCBI Taxonomy" id="175788"/>
    <lineage>
        <taxon>Eukaryota</taxon>
        <taxon>Metazoa</taxon>
        <taxon>Chordata</taxon>
        <taxon>Craniata</taxon>
        <taxon>Vertebrata</taxon>
        <taxon>Euteleostomi</taxon>
        <taxon>Actinopterygii</taxon>
        <taxon>Neopterygii</taxon>
        <taxon>Teleostei</taxon>
        <taxon>Ostariophysi</taxon>
        <taxon>Siluriformes</taxon>
        <taxon>Bagridae</taxon>
        <taxon>Hemibagrus</taxon>
    </lineage>
</organism>
<dbReference type="GO" id="GO:0042800">
    <property type="term" value="F:histone H3K4 methyltransferase activity"/>
    <property type="evidence" value="ECO:0007669"/>
    <property type="project" value="TreeGrafter"/>
</dbReference>
<evidence type="ECO:0000313" key="6">
    <source>
        <dbReference type="EMBL" id="KAK3551267.1"/>
    </source>
</evidence>
<feature type="region of interest" description="Disordered" evidence="4">
    <location>
        <begin position="487"/>
        <end position="633"/>
    </location>
</feature>
<feature type="compositionally biased region" description="Basic and acidic residues" evidence="4">
    <location>
        <begin position="56"/>
        <end position="66"/>
    </location>
</feature>
<name>A0AAE0VE48_9TELE</name>
<dbReference type="SUPFAM" id="SSF47370">
    <property type="entry name" value="Bromodomain"/>
    <property type="match status" value="1"/>
</dbReference>
<feature type="compositionally biased region" description="Polar residues" evidence="4">
    <location>
        <begin position="742"/>
        <end position="754"/>
    </location>
</feature>
<feature type="compositionally biased region" description="Basic residues" evidence="4">
    <location>
        <begin position="1174"/>
        <end position="1186"/>
    </location>
</feature>
<feature type="compositionally biased region" description="Basic residues" evidence="4">
    <location>
        <begin position="1393"/>
        <end position="1409"/>
    </location>
</feature>
<evidence type="ECO:0000259" key="5">
    <source>
        <dbReference type="SMART" id="SM00297"/>
    </source>
</evidence>
<accession>A0AAE0VE48</accession>
<feature type="compositionally biased region" description="Polar residues" evidence="4">
    <location>
        <begin position="1428"/>
        <end position="1437"/>
    </location>
</feature>
<reference evidence="6" key="1">
    <citation type="submission" date="2023-06" db="EMBL/GenBank/DDBJ databases">
        <title>Male Hemibagrus guttatus genome.</title>
        <authorList>
            <person name="Bian C."/>
        </authorList>
    </citation>
    <scope>NUCLEOTIDE SEQUENCE</scope>
    <source>
        <strain evidence="6">Male_cb2023</strain>
        <tissue evidence="6">Muscle</tissue>
    </source>
</reference>
<comment type="caution">
    <text evidence="6">The sequence shown here is derived from an EMBL/GenBank/DDBJ whole genome shotgun (WGS) entry which is preliminary data.</text>
</comment>
<evidence type="ECO:0000256" key="2">
    <source>
        <dbReference type="ARBA" id="ARBA00023117"/>
    </source>
</evidence>
<evidence type="ECO:0000313" key="7">
    <source>
        <dbReference type="Proteomes" id="UP001274896"/>
    </source>
</evidence>